<feature type="region of interest" description="Disordered" evidence="1">
    <location>
        <begin position="1"/>
        <end position="31"/>
    </location>
</feature>
<accession>A0ABS8UKZ3</accession>
<organism evidence="2 3">
    <name type="scientific">Datura stramonium</name>
    <name type="common">Jimsonweed</name>
    <name type="synonym">Common thornapple</name>
    <dbReference type="NCBI Taxonomy" id="4076"/>
    <lineage>
        <taxon>Eukaryota</taxon>
        <taxon>Viridiplantae</taxon>
        <taxon>Streptophyta</taxon>
        <taxon>Embryophyta</taxon>
        <taxon>Tracheophyta</taxon>
        <taxon>Spermatophyta</taxon>
        <taxon>Magnoliopsida</taxon>
        <taxon>eudicotyledons</taxon>
        <taxon>Gunneridae</taxon>
        <taxon>Pentapetalae</taxon>
        <taxon>asterids</taxon>
        <taxon>lamiids</taxon>
        <taxon>Solanales</taxon>
        <taxon>Solanaceae</taxon>
        <taxon>Solanoideae</taxon>
        <taxon>Datureae</taxon>
        <taxon>Datura</taxon>
    </lineage>
</organism>
<feature type="compositionally biased region" description="Basic and acidic residues" evidence="1">
    <location>
        <begin position="1"/>
        <end position="26"/>
    </location>
</feature>
<keyword evidence="3" id="KW-1185">Reference proteome</keyword>
<sequence>GDIDEADHFIYDHPHDKTSVQNKSDDQVSSGFHSIIEREEDPEEVDHFIYGQPQQTSTPDPETPIENPVPIACDPPDLVFAVCNLNTSVSRDFEADEYRQIISKDEIDYDSGEEPKNTTDDAHAMQLLQTFGATTSQMSEAQRHQDPWCLGKTKSSQADSQTSYHYHFGTICGQCPYLAFTNNFTMHKSICNDNGKIWVFWNNDIDCVLLISDDQQVTCEFRPVGYAE</sequence>
<feature type="non-terminal residue" evidence="2">
    <location>
        <position position="1"/>
    </location>
</feature>
<dbReference type="EMBL" id="JACEIK010002155">
    <property type="protein sequence ID" value="MCD9559484.1"/>
    <property type="molecule type" value="Genomic_DNA"/>
</dbReference>
<reference evidence="2 3" key="1">
    <citation type="journal article" date="2021" name="BMC Genomics">
        <title>Datura genome reveals duplications of psychoactive alkaloid biosynthetic genes and high mutation rate following tissue culture.</title>
        <authorList>
            <person name="Rajewski A."/>
            <person name="Carter-House D."/>
            <person name="Stajich J."/>
            <person name="Litt A."/>
        </authorList>
    </citation>
    <scope>NUCLEOTIDE SEQUENCE [LARGE SCALE GENOMIC DNA]</scope>
    <source>
        <strain evidence="2">AR-01</strain>
    </source>
</reference>
<feature type="non-terminal residue" evidence="2">
    <location>
        <position position="228"/>
    </location>
</feature>
<protein>
    <submittedName>
        <fullName evidence="2">Uncharacterized protein</fullName>
    </submittedName>
</protein>
<evidence type="ECO:0000256" key="1">
    <source>
        <dbReference type="SAM" id="MobiDB-lite"/>
    </source>
</evidence>
<gene>
    <name evidence="2" type="ORF">HAX54_017443</name>
</gene>
<evidence type="ECO:0000313" key="2">
    <source>
        <dbReference type="EMBL" id="MCD9559484.1"/>
    </source>
</evidence>
<proteinExistence type="predicted"/>
<dbReference type="Proteomes" id="UP000823775">
    <property type="component" value="Unassembled WGS sequence"/>
</dbReference>
<evidence type="ECO:0000313" key="3">
    <source>
        <dbReference type="Proteomes" id="UP000823775"/>
    </source>
</evidence>
<comment type="caution">
    <text evidence="2">The sequence shown here is derived from an EMBL/GenBank/DDBJ whole genome shotgun (WGS) entry which is preliminary data.</text>
</comment>
<name>A0ABS8UKZ3_DATST</name>